<evidence type="ECO:0000313" key="3">
    <source>
        <dbReference type="Proteomes" id="UP000637239"/>
    </source>
</evidence>
<sequence>MHTWQSLQQPERQGLEELYAPEKPSAVDTSSMALSGELYSFERNLQHRQEQS</sequence>
<dbReference type="AlphaFoldDB" id="A0A7R7VIZ5"/>
<dbReference type="EMBL" id="AP024417">
    <property type="protein sequence ID" value="BCR85590.1"/>
    <property type="molecule type" value="Genomic_DNA"/>
</dbReference>
<feature type="region of interest" description="Disordered" evidence="1">
    <location>
        <begin position="1"/>
        <end position="31"/>
    </location>
</feature>
<evidence type="ECO:0000313" key="2">
    <source>
        <dbReference type="EMBL" id="BCR85590.1"/>
    </source>
</evidence>
<dbReference type="Proteomes" id="UP000637239">
    <property type="component" value="Chromosome 2"/>
</dbReference>
<dbReference type="KEGG" id="ache:ACHE_21048A"/>
<evidence type="ECO:0000256" key="1">
    <source>
        <dbReference type="SAM" id="MobiDB-lite"/>
    </source>
</evidence>
<accession>A0A7R7VIZ5</accession>
<name>A0A7R7VIZ5_ASPCH</name>
<reference evidence="2" key="1">
    <citation type="submission" date="2021-01" db="EMBL/GenBank/DDBJ databases">
        <authorList>
            <consortium name="Aspergillus chevalieri M1 genome sequencing consortium"/>
            <person name="Kazuki M."/>
            <person name="Futagami T."/>
        </authorList>
    </citation>
    <scope>NUCLEOTIDE SEQUENCE</scope>
    <source>
        <strain evidence="2">M1</strain>
    </source>
</reference>
<reference evidence="2" key="2">
    <citation type="submission" date="2021-02" db="EMBL/GenBank/DDBJ databases">
        <title>Aspergillus chevalieri M1 genome sequence.</title>
        <authorList>
            <person name="Kadooka C."/>
            <person name="Mori K."/>
            <person name="Futagami T."/>
        </authorList>
    </citation>
    <scope>NUCLEOTIDE SEQUENCE</scope>
    <source>
        <strain evidence="2">M1</strain>
    </source>
</reference>
<feature type="compositionally biased region" description="Polar residues" evidence="1">
    <location>
        <begin position="1"/>
        <end position="11"/>
    </location>
</feature>
<proteinExistence type="predicted"/>
<dbReference type="GeneID" id="66979949"/>
<organism evidence="2 3">
    <name type="scientific">Aspergillus chevalieri</name>
    <name type="common">Eurotium chevalieri</name>
    <dbReference type="NCBI Taxonomy" id="182096"/>
    <lineage>
        <taxon>Eukaryota</taxon>
        <taxon>Fungi</taxon>
        <taxon>Dikarya</taxon>
        <taxon>Ascomycota</taxon>
        <taxon>Pezizomycotina</taxon>
        <taxon>Eurotiomycetes</taxon>
        <taxon>Eurotiomycetidae</taxon>
        <taxon>Eurotiales</taxon>
        <taxon>Aspergillaceae</taxon>
        <taxon>Aspergillus</taxon>
        <taxon>Aspergillus subgen. Aspergillus</taxon>
    </lineage>
</organism>
<dbReference type="RefSeq" id="XP_043134112.1">
    <property type="nucleotide sequence ID" value="XM_043285418.1"/>
</dbReference>
<gene>
    <name evidence="2" type="ORF">ACHE_21048A</name>
</gene>
<keyword evidence="3" id="KW-1185">Reference proteome</keyword>
<protein>
    <submittedName>
        <fullName evidence="2">Uncharacterized protein</fullName>
    </submittedName>
</protein>